<feature type="transmembrane region" description="Helical" evidence="8">
    <location>
        <begin position="133"/>
        <end position="153"/>
    </location>
</feature>
<keyword evidence="5 8" id="KW-0812">Transmembrane</keyword>
<dbReference type="InterPro" id="IPR036259">
    <property type="entry name" value="MFS_trans_sf"/>
</dbReference>
<dbReference type="NCBIfam" id="TIGR00711">
    <property type="entry name" value="efflux_EmrB"/>
    <property type="match status" value="1"/>
</dbReference>
<evidence type="ECO:0000313" key="10">
    <source>
        <dbReference type="EMBL" id="MCY0147214.1"/>
    </source>
</evidence>
<dbReference type="RefSeq" id="WP_267652819.1">
    <property type="nucleotide sequence ID" value="NZ_JAOVZR010000001.1"/>
</dbReference>
<evidence type="ECO:0000256" key="5">
    <source>
        <dbReference type="ARBA" id="ARBA00022692"/>
    </source>
</evidence>
<feature type="transmembrane region" description="Helical" evidence="8">
    <location>
        <begin position="192"/>
        <end position="212"/>
    </location>
</feature>
<keyword evidence="3" id="KW-0813">Transport</keyword>
<keyword evidence="11" id="KW-1185">Reference proteome</keyword>
<feature type="transmembrane region" description="Helical" evidence="8">
    <location>
        <begin position="263"/>
        <end position="285"/>
    </location>
</feature>
<evidence type="ECO:0000256" key="6">
    <source>
        <dbReference type="ARBA" id="ARBA00022989"/>
    </source>
</evidence>
<dbReference type="Pfam" id="PF07690">
    <property type="entry name" value="MFS_1"/>
    <property type="match status" value="1"/>
</dbReference>
<evidence type="ECO:0000259" key="9">
    <source>
        <dbReference type="PROSITE" id="PS50850"/>
    </source>
</evidence>
<evidence type="ECO:0000313" key="11">
    <source>
        <dbReference type="Proteomes" id="UP001073227"/>
    </source>
</evidence>
<evidence type="ECO:0000256" key="4">
    <source>
        <dbReference type="ARBA" id="ARBA00022475"/>
    </source>
</evidence>
<feature type="transmembrane region" description="Helical" evidence="8">
    <location>
        <begin position="359"/>
        <end position="385"/>
    </location>
</feature>
<gene>
    <name evidence="10" type="ORF">OEG84_05675</name>
</gene>
<dbReference type="PROSITE" id="PS50850">
    <property type="entry name" value="MFS"/>
    <property type="match status" value="1"/>
</dbReference>
<comment type="subcellular location">
    <subcellularLocation>
        <location evidence="1">Cell membrane</location>
        <topology evidence="1">Multi-pass membrane protein</topology>
    </subcellularLocation>
</comment>
<feature type="transmembrane region" description="Helical" evidence="8">
    <location>
        <begin position="71"/>
        <end position="89"/>
    </location>
</feature>
<dbReference type="SUPFAM" id="SSF103473">
    <property type="entry name" value="MFS general substrate transporter"/>
    <property type="match status" value="1"/>
</dbReference>
<feature type="transmembrane region" description="Helical" evidence="8">
    <location>
        <begin position="224"/>
        <end position="242"/>
    </location>
</feature>
<feature type="transmembrane region" description="Helical" evidence="8">
    <location>
        <begin position="44"/>
        <end position="64"/>
    </location>
</feature>
<dbReference type="Gene3D" id="1.20.1250.20">
    <property type="entry name" value="MFS general substrate transporter like domains"/>
    <property type="match status" value="2"/>
</dbReference>
<dbReference type="EMBL" id="JAOVZR010000001">
    <property type="protein sequence ID" value="MCY0147214.1"/>
    <property type="molecule type" value="Genomic_DNA"/>
</dbReference>
<name>A0ABT3Z766_9HYPH</name>
<dbReference type="InterPro" id="IPR004638">
    <property type="entry name" value="EmrB-like"/>
</dbReference>
<feature type="domain" description="Major facilitator superfamily (MFS) profile" evidence="9">
    <location>
        <begin position="6"/>
        <end position="452"/>
    </location>
</feature>
<evidence type="ECO:0000256" key="8">
    <source>
        <dbReference type="SAM" id="Phobius"/>
    </source>
</evidence>
<evidence type="ECO:0000256" key="7">
    <source>
        <dbReference type="ARBA" id="ARBA00023136"/>
    </source>
</evidence>
<protein>
    <submittedName>
        <fullName evidence="10">DHA2 family efflux MFS transporter permease subunit</fullName>
    </submittedName>
</protein>
<sequence>MPAILLVTGVVLSAFTEALAATVLSFARFDMPGDIHASPDEFSLLDVSYAAAKLVAFLLAPWLMQRLSAQTCLRAATGVLALACGLSTLTSDLDLLLALRAIQGVAGAVLLVSGQTMLLQSFPRSSQPVIQALFALGAVVAPATLTPSMQGWLVDTLSWSWIFLLMVIIGSIATVLLALTDFGRETEICKSRFDWVGLCLFTTAAFCLTYVLSRGNRWDWLEEPFIAALVALGGTAFVLLAIHHFRSSSSDTLMNLSVFRNQGFAFGFAVSFAAGFALSGSSYLIPSFAISVLGMTATDAGLLLLPSAVMFASSLLLMAFLIRRFGVSPFVFVPIGILTFMLTMWMLSGSSGESGFPDMMPAILLRGMALGFLFLAITLITLVGLPRSTVAHGIGLFNAGRQTGGLAGVAFMQTLIENQTALNKSVLLAHIVPGRVAVSDHLAMLTKLLIARGMEVGAATRAAMQMMGREIGVQAAAIAYDRAFFTIAVFFLAAAPVLITTRIVISKVIPKLGSGSD</sequence>
<proteinExistence type="inferred from homology"/>
<comment type="similarity">
    <text evidence="2">Belongs to the major facilitator superfamily. EmrB family.</text>
</comment>
<organism evidence="10 11">
    <name type="scientific">Hoeflea algicola</name>
    <dbReference type="NCBI Taxonomy" id="2983763"/>
    <lineage>
        <taxon>Bacteria</taxon>
        <taxon>Pseudomonadati</taxon>
        <taxon>Pseudomonadota</taxon>
        <taxon>Alphaproteobacteria</taxon>
        <taxon>Hyphomicrobiales</taxon>
        <taxon>Rhizobiaceae</taxon>
        <taxon>Hoeflea</taxon>
    </lineage>
</organism>
<dbReference type="Proteomes" id="UP001073227">
    <property type="component" value="Unassembled WGS sequence"/>
</dbReference>
<reference evidence="10" key="1">
    <citation type="submission" date="2022-10" db="EMBL/GenBank/DDBJ databases">
        <title>Hoeflea sp. G2-23, isolated from marine algae.</title>
        <authorList>
            <person name="Kristyanto S."/>
            <person name="Kim J.M."/>
            <person name="Jeon C.O."/>
        </authorList>
    </citation>
    <scope>NUCLEOTIDE SEQUENCE</scope>
    <source>
        <strain evidence="10">G2-23</strain>
    </source>
</reference>
<keyword evidence="6 8" id="KW-1133">Transmembrane helix</keyword>
<feature type="transmembrane region" description="Helical" evidence="8">
    <location>
        <begin position="159"/>
        <end position="180"/>
    </location>
</feature>
<comment type="caution">
    <text evidence="10">The sequence shown here is derived from an EMBL/GenBank/DDBJ whole genome shotgun (WGS) entry which is preliminary data.</text>
</comment>
<evidence type="ECO:0000256" key="3">
    <source>
        <dbReference type="ARBA" id="ARBA00022448"/>
    </source>
</evidence>
<keyword evidence="4" id="KW-1003">Cell membrane</keyword>
<dbReference type="InterPro" id="IPR020846">
    <property type="entry name" value="MFS_dom"/>
</dbReference>
<accession>A0ABT3Z766</accession>
<dbReference type="PANTHER" id="PTHR42718">
    <property type="entry name" value="MAJOR FACILITATOR SUPERFAMILY MULTIDRUG TRANSPORTER MFSC"/>
    <property type="match status" value="1"/>
</dbReference>
<feature type="transmembrane region" description="Helical" evidence="8">
    <location>
        <begin position="300"/>
        <end position="322"/>
    </location>
</feature>
<dbReference type="PANTHER" id="PTHR42718:SF9">
    <property type="entry name" value="MAJOR FACILITATOR SUPERFAMILY MULTIDRUG TRANSPORTER MFSC"/>
    <property type="match status" value="1"/>
</dbReference>
<evidence type="ECO:0000256" key="1">
    <source>
        <dbReference type="ARBA" id="ARBA00004651"/>
    </source>
</evidence>
<feature type="transmembrane region" description="Helical" evidence="8">
    <location>
        <begin position="329"/>
        <end position="347"/>
    </location>
</feature>
<feature type="transmembrane region" description="Helical" evidence="8">
    <location>
        <begin position="95"/>
        <end position="112"/>
    </location>
</feature>
<keyword evidence="7 8" id="KW-0472">Membrane</keyword>
<dbReference type="InterPro" id="IPR011701">
    <property type="entry name" value="MFS"/>
</dbReference>
<feature type="transmembrane region" description="Helical" evidence="8">
    <location>
        <begin position="483"/>
        <end position="505"/>
    </location>
</feature>
<evidence type="ECO:0000256" key="2">
    <source>
        <dbReference type="ARBA" id="ARBA00008537"/>
    </source>
</evidence>